<dbReference type="Proteomes" id="UP000812287">
    <property type="component" value="Unassembled WGS sequence"/>
</dbReference>
<proteinExistence type="predicted"/>
<evidence type="ECO:0000313" key="4">
    <source>
        <dbReference type="EMBL" id="KAG7453085.1"/>
    </source>
</evidence>
<feature type="region of interest" description="Disordered" evidence="2">
    <location>
        <begin position="424"/>
        <end position="443"/>
    </location>
</feature>
<evidence type="ECO:0000313" key="5">
    <source>
        <dbReference type="Proteomes" id="UP000812287"/>
    </source>
</evidence>
<accession>A0A9P7W5Y7</accession>
<evidence type="ECO:0000256" key="2">
    <source>
        <dbReference type="SAM" id="MobiDB-lite"/>
    </source>
</evidence>
<sequence>MTQLKPTVVCAFINLYQRVRYTASSLPMAAVPPVLHGSGMNLEVFKCLEAWWASKDKDGHNVSIGDFGRLTVAYGLQMNDLKSIRASNMRLNSMIDSLKVESKLLKERNETLQENINEAELTEKKTRKEVLALEKDRKDFVERMAAMEKRTTTLSKQIDTFRVQAKALAAQAQQRRLEIVSVAFGKTSFVEEFFVPTRLVFDEPTQMMAKLPSELRQSLSIYFLPCPPRSMPLHIPKIAQAGYWFHPPIITPEGSPVELVVEAKSHEWLYLGQYLCAPFDGEDMKLSEWIELDPLTKNAYCAAVSRTLKEKHDQEVSCVDIQQQLDSGEYAPPCYSLQCVGYDLALQGALIKASASPCLKGTHPSVSEVSQSAKFYAPVSLAVESYHSRLSPPVPSATLDPKASAGQRHPAALLSTKKCCHPDDEVSATKKARVDGREVEGSQ</sequence>
<protein>
    <recommendedName>
        <fullName evidence="3">DUF6697 domain-containing protein</fullName>
    </recommendedName>
</protein>
<dbReference type="AlphaFoldDB" id="A0A9P7W5Y7"/>
<name>A0A9P7W5Y7_9AGAR</name>
<feature type="coiled-coil region" evidence="1">
    <location>
        <begin position="95"/>
        <end position="150"/>
    </location>
</feature>
<comment type="caution">
    <text evidence="4">The sequence shown here is derived from an EMBL/GenBank/DDBJ whole genome shotgun (WGS) entry which is preliminary data.</text>
</comment>
<reference evidence="4" key="1">
    <citation type="submission" date="2020-11" db="EMBL/GenBank/DDBJ databases">
        <title>Adaptations for nitrogen fixation in a non-lichenized fungal sporocarp promotes dispersal by wood-feeding termites.</title>
        <authorList>
            <consortium name="DOE Joint Genome Institute"/>
            <person name="Koch R.A."/>
            <person name="Yoon G."/>
            <person name="Arayal U."/>
            <person name="Lail K."/>
            <person name="Amirebrahimi M."/>
            <person name="Labutti K."/>
            <person name="Lipzen A."/>
            <person name="Riley R."/>
            <person name="Barry K."/>
            <person name="Henrissat B."/>
            <person name="Grigoriev I.V."/>
            <person name="Herr J.R."/>
            <person name="Aime M.C."/>
        </authorList>
    </citation>
    <scope>NUCLEOTIDE SEQUENCE</scope>
    <source>
        <strain evidence="4">MCA 3950</strain>
    </source>
</reference>
<dbReference type="GeneID" id="66103286"/>
<gene>
    <name evidence="4" type="ORF">BT62DRAFT_46101</name>
</gene>
<dbReference type="EMBL" id="MU250523">
    <property type="protein sequence ID" value="KAG7453085.1"/>
    <property type="molecule type" value="Genomic_DNA"/>
</dbReference>
<dbReference type="Pfam" id="PF20411">
    <property type="entry name" value="DUF6697"/>
    <property type="match status" value="1"/>
</dbReference>
<feature type="region of interest" description="Disordered" evidence="2">
    <location>
        <begin position="390"/>
        <end position="410"/>
    </location>
</feature>
<dbReference type="OrthoDB" id="3214033at2759"/>
<evidence type="ECO:0000259" key="3">
    <source>
        <dbReference type="Pfam" id="PF20411"/>
    </source>
</evidence>
<dbReference type="InterPro" id="IPR046520">
    <property type="entry name" value="DUF6697"/>
</dbReference>
<evidence type="ECO:0000256" key="1">
    <source>
        <dbReference type="SAM" id="Coils"/>
    </source>
</evidence>
<organism evidence="4 5">
    <name type="scientific">Guyanagaster necrorhizus</name>
    <dbReference type="NCBI Taxonomy" id="856835"/>
    <lineage>
        <taxon>Eukaryota</taxon>
        <taxon>Fungi</taxon>
        <taxon>Dikarya</taxon>
        <taxon>Basidiomycota</taxon>
        <taxon>Agaricomycotina</taxon>
        <taxon>Agaricomycetes</taxon>
        <taxon>Agaricomycetidae</taxon>
        <taxon>Agaricales</taxon>
        <taxon>Marasmiineae</taxon>
        <taxon>Physalacriaceae</taxon>
        <taxon>Guyanagaster</taxon>
    </lineage>
</organism>
<keyword evidence="5" id="KW-1185">Reference proteome</keyword>
<dbReference type="RefSeq" id="XP_043046585.1">
    <property type="nucleotide sequence ID" value="XM_043180990.1"/>
</dbReference>
<feature type="domain" description="DUF6697" evidence="3">
    <location>
        <begin position="207"/>
        <end position="352"/>
    </location>
</feature>
<keyword evidence="1" id="KW-0175">Coiled coil</keyword>